<protein>
    <recommendedName>
        <fullName evidence="5">F420-non-reducing hydrogenase iron-sulfur subunit D domain-containing protein</fullName>
    </recommendedName>
</protein>
<dbReference type="GO" id="GO:0051536">
    <property type="term" value="F:iron-sulfur cluster binding"/>
    <property type="evidence" value="ECO:0007669"/>
    <property type="project" value="UniProtKB-KW"/>
</dbReference>
<dbReference type="Pfam" id="PF02662">
    <property type="entry name" value="FlpD"/>
    <property type="match status" value="1"/>
</dbReference>
<dbReference type="InterPro" id="IPR003813">
    <property type="entry name" value="MvhD/FlpD"/>
</dbReference>
<keyword evidence="3" id="KW-0408">Iron</keyword>
<keyword evidence="4" id="KW-0411">Iron-sulfur</keyword>
<proteinExistence type="predicted"/>
<organism evidence="6">
    <name type="scientific">uncultured Desulfobacterium sp</name>
    <dbReference type="NCBI Taxonomy" id="201089"/>
    <lineage>
        <taxon>Bacteria</taxon>
        <taxon>Pseudomonadati</taxon>
        <taxon>Thermodesulfobacteriota</taxon>
        <taxon>Desulfobacteria</taxon>
        <taxon>Desulfobacterales</taxon>
        <taxon>Desulfobacteriaceae</taxon>
        <taxon>Desulfobacterium</taxon>
        <taxon>environmental samples</taxon>
    </lineage>
</organism>
<keyword evidence="2" id="KW-0560">Oxidoreductase</keyword>
<evidence type="ECO:0000256" key="1">
    <source>
        <dbReference type="ARBA" id="ARBA00022723"/>
    </source>
</evidence>
<dbReference type="GO" id="GO:0046872">
    <property type="term" value="F:metal ion binding"/>
    <property type="evidence" value="ECO:0007669"/>
    <property type="project" value="UniProtKB-KW"/>
</dbReference>
<evidence type="ECO:0000259" key="5">
    <source>
        <dbReference type="Pfam" id="PF02662"/>
    </source>
</evidence>
<dbReference type="GO" id="GO:0016491">
    <property type="term" value="F:oxidoreductase activity"/>
    <property type="evidence" value="ECO:0007669"/>
    <property type="project" value="UniProtKB-KW"/>
</dbReference>
<gene>
    <name evidence="6" type="ORF">PITCH_A1150101</name>
</gene>
<keyword evidence="1" id="KW-0479">Metal-binding</keyword>
<evidence type="ECO:0000256" key="2">
    <source>
        <dbReference type="ARBA" id="ARBA00023002"/>
    </source>
</evidence>
<feature type="domain" description="F420-non-reducing hydrogenase iron-sulfur subunit D" evidence="5">
    <location>
        <begin position="2"/>
        <end position="44"/>
    </location>
</feature>
<dbReference type="EMBL" id="OJIN01000019">
    <property type="protein sequence ID" value="SPD72066.1"/>
    <property type="molecule type" value="Genomic_DNA"/>
</dbReference>
<evidence type="ECO:0000313" key="6">
    <source>
        <dbReference type="EMBL" id="SPD72066.1"/>
    </source>
</evidence>
<reference evidence="6" key="1">
    <citation type="submission" date="2018-01" db="EMBL/GenBank/DDBJ databases">
        <authorList>
            <person name="Regsiter A."/>
            <person name="William W."/>
        </authorList>
    </citation>
    <scope>NUCLEOTIDE SEQUENCE</scope>
    <source>
        <strain evidence="6">TRIP AH-1</strain>
    </source>
</reference>
<accession>A0A445MRI8</accession>
<dbReference type="AlphaFoldDB" id="A0A445MRI8"/>
<evidence type="ECO:0000256" key="4">
    <source>
        <dbReference type="ARBA" id="ARBA00023014"/>
    </source>
</evidence>
<evidence type="ECO:0000256" key="3">
    <source>
        <dbReference type="ARBA" id="ARBA00023004"/>
    </source>
</evidence>
<name>A0A445MRI8_9BACT</name>
<sequence length="57" mass="6180">MLKGLLEHIGIEPGRLNFSWISSAEATKFVDVAQQVAASVKALGPARYLIKKRAEVA</sequence>